<evidence type="ECO:0000256" key="10">
    <source>
        <dbReference type="ARBA" id="ARBA00023201"/>
    </source>
</evidence>
<sequence>MEGEGEGREGGILAVPAAVNESTFLLLSTAEVDAPSDVHDVSEARRGCKFGKPGETYIQCLTECRRKTIETLCGCVPFQYMPAAGDTLCRLEQLPCLNKYREKLLFYFPKDTDFDPGLQEEFSDSLDCYFCLPDCTRTRYKRRVVNSSIVRLFYSTEGQTLYSLEVTERWYELTSIIGGQCCMIFGITIMLGPEIIYYLTIRWKHHFDILKRRQAI</sequence>
<evidence type="ECO:0000256" key="5">
    <source>
        <dbReference type="ARBA" id="ARBA00022692"/>
    </source>
</evidence>
<dbReference type="GO" id="GO:0005272">
    <property type="term" value="F:sodium channel activity"/>
    <property type="evidence" value="ECO:0007669"/>
    <property type="project" value="UniProtKB-KW"/>
</dbReference>
<comment type="subcellular location">
    <subcellularLocation>
        <location evidence="1">Membrane</location>
        <topology evidence="1">Multi-pass membrane protein</topology>
    </subcellularLocation>
</comment>
<evidence type="ECO:0000313" key="15">
    <source>
        <dbReference type="Proteomes" id="UP000653454"/>
    </source>
</evidence>
<keyword evidence="7" id="KW-0915">Sodium</keyword>
<dbReference type="AlphaFoldDB" id="A0A8S4FWS2"/>
<keyword evidence="3 12" id="KW-0813">Transport</keyword>
<feature type="transmembrane region" description="Helical" evidence="13">
    <location>
        <begin position="183"/>
        <end position="203"/>
    </location>
</feature>
<organism evidence="14 15">
    <name type="scientific">Plutella xylostella</name>
    <name type="common">Diamondback moth</name>
    <name type="synonym">Plutella maculipennis</name>
    <dbReference type="NCBI Taxonomy" id="51655"/>
    <lineage>
        <taxon>Eukaryota</taxon>
        <taxon>Metazoa</taxon>
        <taxon>Ecdysozoa</taxon>
        <taxon>Arthropoda</taxon>
        <taxon>Hexapoda</taxon>
        <taxon>Insecta</taxon>
        <taxon>Pterygota</taxon>
        <taxon>Neoptera</taxon>
        <taxon>Endopterygota</taxon>
        <taxon>Lepidoptera</taxon>
        <taxon>Glossata</taxon>
        <taxon>Ditrysia</taxon>
        <taxon>Yponomeutoidea</taxon>
        <taxon>Plutellidae</taxon>
        <taxon>Plutella</taxon>
    </lineage>
</organism>
<keyword evidence="5 12" id="KW-0812">Transmembrane</keyword>
<keyword evidence="11 12" id="KW-0407">Ion channel</keyword>
<evidence type="ECO:0000256" key="13">
    <source>
        <dbReference type="SAM" id="Phobius"/>
    </source>
</evidence>
<comment type="similarity">
    <text evidence="2 12">Belongs to the amiloride-sensitive sodium channel (TC 1.A.6) family.</text>
</comment>
<evidence type="ECO:0000256" key="6">
    <source>
        <dbReference type="ARBA" id="ARBA00022989"/>
    </source>
</evidence>
<proteinExistence type="inferred from homology"/>
<evidence type="ECO:0000313" key="14">
    <source>
        <dbReference type="EMBL" id="CAG9132559.1"/>
    </source>
</evidence>
<keyword evidence="9 13" id="KW-0472">Membrane</keyword>
<evidence type="ECO:0000256" key="1">
    <source>
        <dbReference type="ARBA" id="ARBA00004141"/>
    </source>
</evidence>
<evidence type="ECO:0000256" key="7">
    <source>
        <dbReference type="ARBA" id="ARBA00023053"/>
    </source>
</evidence>
<evidence type="ECO:0000256" key="4">
    <source>
        <dbReference type="ARBA" id="ARBA00022461"/>
    </source>
</evidence>
<evidence type="ECO:0000256" key="3">
    <source>
        <dbReference type="ARBA" id="ARBA00022448"/>
    </source>
</evidence>
<dbReference type="InterPro" id="IPR001873">
    <property type="entry name" value="ENaC"/>
</dbReference>
<protein>
    <submittedName>
        <fullName evidence="14">(diamondback moth) hypothetical protein</fullName>
    </submittedName>
</protein>
<evidence type="ECO:0000256" key="8">
    <source>
        <dbReference type="ARBA" id="ARBA00023065"/>
    </source>
</evidence>
<keyword evidence="4 12" id="KW-0894">Sodium channel</keyword>
<dbReference type="GO" id="GO:0016020">
    <property type="term" value="C:membrane"/>
    <property type="evidence" value="ECO:0007669"/>
    <property type="project" value="UniProtKB-SubCell"/>
</dbReference>
<name>A0A8S4FWS2_PLUXY</name>
<keyword evidence="10 12" id="KW-0739">Sodium transport</keyword>
<keyword evidence="6 13" id="KW-1133">Transmembrane helix</keyword>
<keyword evidence="15" id="KW-1185">Reference proteome</keyword>
<evidence type="ECO:0000256" key="11">
    <source>
        <dbReference type="ARBA" id="ARBA00023303"/>
    </source>
</evidence>
<gene>
    <name evidence="14" type="ORF">PLXY2_LOCUS10778</name>
</gene>
<accession>A0A8S4FWS2</accession>
<reference evidence="14" key="1">
    <citation type="submission" date="2020-11" db="EMBL/GenBank/DDBJ databases">
        <authorList>
            <person name="Whiteford S."/>
        </authorList>
    </citation>
    <scope>NUCLEOTIDE SEQUENCE</scope>
</reference>
<evidence type="ECO:0000256" key="2">
    <source>
        <dbReference type="ARBA" id="ARBA00007193"/>
    </source>
</evidence>
<dbReference type="EMBL" id="CAJHNJ030000050">
    <property type="protein sequence ID" value="CAG9132559.1"/>
    <property type="molecule type" value="Genomic_DNA"/>
</dbReference>
<dbReference type="Proteomes" id="UP000653454">
    <property type="component" value="Unassembled WGS sequence"/>
</dbReference>
<comment type="caution">
    <text evidence="14">The sequence shown here is derived from an EMBL/GenBank/DDBJ whole genome shotgun (WGS) entry which is preliminary data.</text>
</comment>
<dbReference type="Pfam" id="PF00858">
    <property type="entry name" value="ASC"/>
    <property type="match status" value="1"/>
</dbReference>
<keyword evidence="8 12" id="KW-0406">Ion transport</keyword>
<evidence type="ECO:0000256" key="12">
    <source>
        <dbReference type="RuleBase" id="RU000679"/>
    </source>
</evidence>
<evidence type="ECO:0000256" key="9">
    <source>
        <dbReference type="ARBA" id="ARBA00023136"/>
    </source>
</evidence>